<dbReference type="Pfam" id="PF02301">
    <property type="entry name" value="HORMA"/>
    <property type="match status" value="1"/>
</dbReference>
<feature type="domain" description="HORMA" evidence="1">
    <location>
        <begin position="10"/>
        <end position="107"/>
    </location>
</feature>
<proteinExistence type="predicted"/>
<dbReference type="Gene3D" id="3.30.900.10">
    <property type="entry name" value="HORMA domain"/>
    <property type="match status" value="1"/>
</dbReference>
<evidence type="ECO:0000313" key="3">
    <source>
        <dbReference type="Proteomes" id="UP000017836"/>
    </source>
</evidence>
<dbReference type="InterPro" id="IPR003511">
    <property type="entry name" value="HORMA_dom"/>
</dbReference>
<reference evidence="3" key="1">
    <citation type="journal article" date="2013" name="Science">
        <title>The Amborella genome and the evolution of flowering plants.</title>
        <authorList>
            <consortium name="Amborella Genome Project"/>
        </authorList>
    </citation>
    <scope>NUCLEOTIDE SEQUENCE [LARGE SCALE GENOMIC DNA]</scope>
</reference>
<dbReference type="STRING" id="13333.W1NKR2"/>
<dbReference type="PROSITE" id="PS50815">
    <property type="entry name" value="HORMA"/>
    <property type="match status" value="1"/>
</dbReference>
<dbReference type="InterPro" id="IPR045091">
    <property type="entry name" value="Mad2-like"/>
</dbReference>
<dbReference type="PANTHER" id="PTHR11842:SF10">
    <property type="entry name" value="MITOTIC SPINDLE ASSEMBLY CHECKPOINT PROTEIN MAD2B"/>
    <property type="match status" value="1"/>
</dbReference>
<protein>
    <recommendedName>
        <fullName evidence="1">HORMA domain-containing protein</fullName>
    </recommendedName>
</protein>
<sequence>MDRGNLATQGEIARILVEFLEVSITSVVFLRGIYPPEAFERRRYMNIAVQRARNPQLRNYIHSAVAGLYHFIQKCIVQVIVLHYMRRNRGEVGWIKQVQFKPRTTFG</sequence>
<dbReference type="AlphaFoldDB" id="W1NKR2"/>
<evidence type="ECO:0000259" key="1">
    <source>
        <dbReference type="PROSITE" id="PS50815"/>
    </source>
</evidence>
<dbReference type="eggNOG" id="KOG3186">
    <property type="taxonomic scope" value="Eukaryota"/>
</dbReference>
<dbReference type="SUPFAM" id="SSF56019">
    <property type="entry name" value="The spindle assembly checkpoint protein mad2"/>
    <property type="match status" value="1"/>
</dbReference>
<dbReference type="Proteomes" id="UP000017836">
    <property type="component" value="Unassembled WGS sequence"/>
</dbReference>
<dbReference type="EMBL" id="KI397373">
    <property type="protein sequence ID" value="ERM95819.1"/>
    <property type="molecule type" value="Genomic_DNA"/>
</dbReference>
<dbReference type="PANTHER" id="PTHR11842">
    <property type="entry name" value="MITOTIC SPINDLE ASSEMBLY CHECKPOINT PROTEIN MAD2"/>
    <property type="match status" value="1"/>
</dbReference>
<name>W1NKR2_AMBTC</name>
<gene>
    <name evidence="2" type="ORF">AMTR_s00060p00057310</name>
</gene>
<evidence type="ECO:0000313" key="2">
    <source>
        <dbReference type="EMBL" id="ERM95819.1"/>
    </source>
</evidence>
<dbReference type="HOGENOM" id="CLU_2213481_0_0_1"/>
<organism evidence="2 3">
    <name type="scientific">Amborella trichopoda</name>
    <dbReference type="NCBI Taxonomy" id="13333"/>
    <lineage>
        <taxon>Eukaryota</taxon>
        <taxon>Viridiplantae</taxon>
        <taxon>Streptophyta</taxon>
        <taxon>Embryophyta</taxon>
        <taxon>Tracheophyta</taxon>
        <taxon>Spermatophyta</taxon>
        <taxon>Magnoliopsida</taxon>
        <taxon>Amborellales</taxon>
        <taxon>Amborellaceae</taxon>
        <taxon>Amborella</taxon>
    </lineage>
</organism>
<keyword evidence="3" id="KW-1185">Reference proteome</keyword>
<dbReference type="InterPro" id="IPR036570">
    <property type="entry name" value="HORMA_dom_sf"/>
</dbReference>
<accession>W1NKR2</accession>
<dbReference type="Gramene" id="ERM95819">
    <property type="protein sequence ID" value="ERM95819"/>
    <property type="gene ID" value="AMTR_s00060p00057310"/>
</dbReference>